<dbReference type="Proteomes" id="UP000827092">
    <property type="component" value="Unassembled WGS sequence"/>
</dbReference>
<proteinExistence type="predicted"/>
<accession>A0AAV6U394</accession>
<dbReference type="EMBL" id="JAFNEN010000719">
    <property type="protein sequence ID" value="KAG8178059.1"/>
    <property type="molecule type" value="Genomic_DNA"/>
</dbReference>
<reference evidence="1 2" key="1">
    <citation type="journal article" date="2022" name="Nat. Ecol. Evol.">
        <title>A masculinizing supergene underlies an exaggerated male reproductive morph in a spider.</title>
        <authorList>
            <person name="Hendrickx F."/>
            <person name="De Corte Z."/>
            <person name="Sonet G."/>
            <person name="Van Belleghem S.M."/>
            <person name="Kostlbacher S."/>
            <person name="Vangestel C."/>
        </authorList>
    </citation>
    <scope>NUCLEOTIDE SEQUENCE [LARGE SCALE GENOMIC DNA]</scope>
    <source>
        <strain evidence="1">W744_W776</strain>
    </source>
</reference>
<name>A0AAV6U394_9ARAC</name>
<sequence>MGRRVTDGFDGLACNLQEDLTATPAQLTYGTNINCLVIFHRKQGENRPVTYV</sequence>
<organism evidence="1 2">
    <name type="scientific">Oedothorax gibbosus</name>
    <dbReference type="NCBI Taxonomy" id="931172"/>
    <lineage>
        <taxon>Eukaryota</taxon>
        <taxon>Metazoa</taxon>
        <taxon>Ecdysozoa</taxon>
        <taxon>Arthropoda</taxon>
        <taxon>Chelicerata</taxon>
        <taxon>Arachnida</taxon>
        <taxon>Araneae</taxon>
        <taxon>Araneomorphae</taxon>
        <taxon>Entelegynae</taxon>
        <taxon>Araneoidea</taxon>
        <taxon>Linyphiidae</taxon>
        <taxon>Erigoninae</taxon>
        <taxon>Oedothorax</taxon>
    </lineage>
</organism>
<comment type="caution">
    <text evidence="1">The sequence shown here is derived from an EMBL/GenBank/DDBJ whole genome shotgun (WGS) entry which is preliminary data.</text>
</comment>
<evidence type="ECO:0000313" key="1">
    <source>
        <dbReference type="EMBL" id="KAG8178059.1"/>
    </source>
</evidence>
<protein>
    <submittedName>
        <fullName evidence="1">Uncharacterized protein</fullName>
    </submittedName>
</protein>
<dbReference type="AlphaFoldDB" id="A0AAV6U394"/>
<keyword evidence="2" id="KW-1185">Reference proteome</keyword>
<gene>
    <name evidence="1" type="ORF">JTE90_026012</name>
</gene>
<feature type="non-terminal residue" evidence="1">
    <location>
        <position position="52"/>
    </location>
</feature>
<evidence type="ECO:0000313" key="2">
    <source>
        <dbReference type="Proteomes" id="UP000827092"/>
    </source>
</evidence>